<evidence type="ECO:0000256" key="1">
    <source>
        <dbReference type="SAM" id="MobiDB-lite"/>
    </source>
</evidence>
<protein>
    <submittedName>
        <fullName evidence="2">Uncharacterized protein</fullName>
    </submittedName>
</protein>
<comment type="caution">
    <text evidence="2">The sequence shown here is derived from an EMBL/GenBank/DDBJ whole genome shotgun (WGS) entry which is preliminary data.</text>
</comment>
<reference evidence="2 3" key="1">
    <citation type="journal article" date="2024" name="J Genomics">
        <title>Draft genome sequencing and assembly of Favolaschia claudopus CIRM-BRFM 2984 isolated from oak limbs.</title>
        <authorList>
            <person name="Navarro D."/>
            <person name="Drula E."/>
            <person name="Chaduli D."/>
            <person name="Cazenave R."/>
            <person name="Ahrendt S."/>
            <person name="Wang J."/>
            <person name="Lipzen A."/>
            <person name="Daum C."/>
            <person name="Barry K."/>
            <person name="Grigoriev I.V."/>
            <person name="Favel A."/>
            <person name="Rosso M.N."/>
            <person name="Martin F."/>
        </authorList>
    </citation>
    <scope>NUCLEOTIDE SEQUENCE [LARGE SCALE GENOMIC DNA]</scope>
    <source>
        <strain evidence="2 3">CIRM-BRFM 2984</strain>
    </source>
</reference>
<keyword evidence="3" id="KW-1185">Reference proteome</keyword>
<dbReference type="Proteomes" id="UP001362999">
    <property type="component" value="Unassembled WGS sequence"/>
</dbReference>
<evidence type="ECO:0000313" key="3">
    <source>
        <dbReference type="Proteomes" id="UP001362999"/>
    </source>
</evidence>
<name>A0AAW0CD02_9AGAR</name>
<dbReference type="EMBL" id="JAWWNJ010000019">
    <property type="protein sequence ID" value="KAK7036207.1"/>
    <property type="molecule type" value="Genomic_DNA"/>
</dbReference>
<gene>
    <name evidence="2" type="ORF">R3P38DRAFT_2911007</name>
</gene>
<organism evidence="2 3">
    <name type="scientific">Favolaschia claudopus</name>
    <dbReference type="NCBI Taxonomy" id="2862362"/>
    <lineage>
        <taxon>Eukaryota</taxon>
        <taxon>Fungi</taxon>
        <taxon>Dikarya</taxon>
        <taxon>Basidiomycota</taxon>
        <taxon>Agaricomycotina</taxon>
        <taxon>Agaricomycetes</taxon>
        <taxon>Agaricomycetidae</taxon>
        <taxon>Agaricales</taxon>
        <taxon>Marasmiineae</taxon>
        <taxon>Mycenaceae</taxon>
        <taxon>Favolaschia</taxon>
    </lineage>
</organism>
<proteinExistence type="predicted"/>
<dbReference type="AlphaFoldDB" id="A0AAW0CD02"/>
<evidence type="ECO:0000313" key="2">
    <source>
        <dbReference type="EMBL" id="KAK7036207.1"/>
    </source>
</evidence>
<sequence length="266" mass="28472">MSSLKRRAADDFDSAEVISTPTADTTSSGFGSTTRHVAAPPPSHLYVILAWDEYDAGLCTLQEGVLPLGVARTLAGSTELMKTLHDANEAKRVLKDGETAEEFGGLDTNNAKGKIVGEGFVGDLDVRVEKWKITDGKNLAPGIQLTQADDAAFASDASVHYAYTVVHSWSDYSGDFGGHTFGNVILRPSAVPALTCSKLPCKGFARMKFPSADAVDGVLVAQEQDAKRKGKQYLGSARRWIIRDWEGNDSVGNPTRGPARKKAKTA</sequence>
<feature type="region of interest" description="Disordered" evidence="1">
    <location>
        <begin position="246"/>
        <end position="266"/>
    </location>
</feature>
<accession>A0AAW0CD02</accession>